<feature type="transmembrane region" description="Helical" evidence="1">
    <location>
        <begin position="69"/>
        <end position="90"/>
    </location>
</feature>
<dbReference type="Proteomes" id="UP001056455">
    <property type="component" value="Chromosome"/>
</dbReference>
<evidence type="ECO:0000313" key="3">
    <source>
        <dbReference type="Proteomes" id="UP001056455"/>
    </source>
</evidence>
<keyword evidence="1" id="KW-0472">Membrane</keyword>
<gene>
    <name evidence="2" type="ORF">NF556_15700</name>
</gene>
<dbReference type="RefSeq" id="WP_252591967.1">
    <property type="nucleotide sequence ID" value="NZ_CP099489.1"/>
</dbReference>
<evidence type="ECO:0000256" key="1">
    <source>
        <dbReference type="SAM" id="Phobius"/>
    </source>
</evidence>
<organism evidence="2 3">
    <name type="scientific">Ornithinimicrobium faecis</name>
    <dbReference type="NCBI Taxonomy" id="2934158"/>
    <lineage>
        <taxon>Bacteria</taxon>
        <taxon>Bacillati</taxon>
        <taxon>Actinomycetota</taxon>
        <taxon>Actinomycetes</taxon>
        <taxon>Micrococcales</taxon>
        <taxon>Ornithinimicrobiaceae</taxon>
        <taxon>Ornithinimicrobium</taxon>
    </lineage>
</organism>
<dbReference type="EMBL" id="CP099489">
    <property type="protein sequence ID" value="USQ79052.1"/>
    <property type="molecule type" value="Genomic_DNA"/>
</dbReference>
<protein>
    <submittedName>
        <fullName evidence="2">DUF3618 domain-containing protein</fullName>
    </submittedName>
</protein>
<keyword evidence="3" id="KW-1185">Reference proteome</keyword>
<reference evidence="2" key="1">
    <citation type="submission" date="2022-06" db="EMBL/GenBank/DDBJ databases">
        <title>Ornithinimicrobium HY1793.</title>
        <authorList>
            <person name="Huang Y."/>
        </authorList>
    </citation>
    <scope>NUCLEOTIDE SEQUENCE</scope>
    <source>
        <strain evidence="2">HY1793</strain>
    </source>
</reference>
<evidence type="ECO:0000313" key="2">
    <source>
        <dbReference type="EMBL" id="USQ79052.1"/>
    </source>
</evidence>
<keyword evidence="1" id="KW-1133">Transmembrane helix</keyword>
<dbReference type="Pfam" id="PF12277">
    <property type="entry name" value="DUF3618"/>
    <property type="match status" value="1"/>
</dbReference>
<accession>A0ABY4YR28</accession>
<keyword evidence="1" id="KW-0812">Transmembrane</keyword>
<dbReference type="InterPro" id="IPR022062">
    <property type="entry name" value="DUF3618"/>
</dbReference>
<sequence length="93" mass="10186">MADKKAPTRSQKEIEAELSATRERLTRTVDELAFRVSPAELKRRQIVALKAKANDAAFTPTGEPRYDRLATGLIAVAGVAIVLGLARRVFHKG</sequence>
<name>A0ABY4YR28_9MICO</name>
<proteinExistence type="predicted"/>